<dbReference type="Gene3D" id="3.20.20.300">
    <property type="entry name" value="Glycoside hydrolase, family 3, N-terminal domain"/>
    <property type="match status" value="1"/>
</dbReference>
<evidence type="ECO:0000259" key="2">
    <source>
        <dbReference type="Pfam" id="PF00933"/>
    </source>
</evidence>
<name>A0A268R7G3_SHOCL</name>
<organism evidence="3 4">
    <name type="scientific">Shouchella clausii</name>
    <name type="common">Alkalihalobacillus clausii</name>
    <dbReference type="NCBI Taxonomy" id="79880"/>
    <lineage>
        <taxon>Bacteria</taxon>
        <taxon>Bacillati</taxon>
        <taxon>Bacillota</taxon>
        <taxon>Bacilli</taxon>
        <taxon>Bacillales</taxon>
        <taxon>Bacillaceae</taxon>
        <taxon>Shouchella</taxon>
    </lineage>
</organism>
<comment type="caution">
    <text evidence="3">The sequence shown here is derived from an EMBL/GenBank/DDBJ whole genome shotgun (WGS) entry which is preliminary data.</text>
</comment>
<dbReference type="GO" id="GO:0009251">
    <property type="term" value="P:glucan catabolic process"/>
    <property type="evidence" value="ECO:0007669"/>
    <property type="project" value="TreeGrafter"/>
</dbReference>
<dbReference type="InterPro" id="IPR017853">
    <property type="entry name" value="GH"/>
</dbReference>
<dbReference type="PANTHER" id="PTHR30620">
    <property type="entry name" value="PERIPLASMIC BETA-GLUCOSIDASE-RELATED"/>
    <property type="match status" value="1"/>
</dbReference>
<dbReference type="PRINTS" id="PR00133">
    <property type="entry name" value="GLHYDRLASE3"/>
</dbReference>
<dbReference type="InterPro" id="IPR001764">
    <property type="entry name" value="Glyco_hydro_3_N"/>
</dbReference>
<dbReference type="InterPro" id="IPR051915">
    <property type="entry name" value="Cellulose_Degrad_GH3"/>
</dbReference>
<accession>A0A268R7G3</accession>
<dbReference type="Pfam" id="PF00933">
    <property type="entry name" value="Glyco_hydro_3"/>
    <property type="match status" value="1"/>
</dbReference>
<protein>
    <recommendedName>
        <fullName evidence="2">Glycoside hydrolase family 3 N-terminal domain-containing protein</fullName>
    </recommendedName>
</protein>
<evidence type="ECO:0000256" key="1">
    <source>
        <dbReference type="ARBA" id="ARBA00022801"/>
    </source>
</evidence>
<proteinExistence type="predicted"/>
<evidence type="ECO:0000313" key="3">
    <source>
        <dbReference type="EMBL" id="PAF15501.1"/>
    </source>
</evidence>
<reference evidence="3 4" key="1">
    <citation type="submission" date="2017-07" db="EMBL/GenBank/DDBJ databases">
        <title>Isolation and whole genome analysis of endospore-forming bacteria from heroin.</title>
        <authorList>
            <person name="Kalinowski J."/>
            <person name="Ahrens B."/>
            <person name="Al-Dilaimi A."/>
            <person name="Winkler A."/>
            <person name="Wibberg D."/>
            <person name="Schleenbecker U."/>
            <person name="Ruckert C."/>
            <person name="Wolfel R."/>
            <person name="Grass G."/>
        </authorList>
    </citation>
    <scope>NUCLEOTIDE SEQUENCE [LARGE SCALE GENOMIC DNA]</scope>
    <source>
        <strain evidence="3 4">7523-2</strain>
    </source>
</reference>
<dbReference type="Proteomes" id="UP000216133">
    <property type="component" value="Unassembled WGS sequence"/>
</dbReference>
<dbReference type="GO" id="GO:0008422">
    <property type="term" value="F:beta-glucosidase activity"/>
    <property type="evidence" value="ECO:0007669"/>
    <property type="project" value="TreeGrafter"/>
</dbReference>
<dbReference type="AlphaFoldDB" id="A0A268R7G3"/>
<dbReference type="InterPro" id="IPR036962">
    <property type="entry name" value="Glyco_hydro_3_N_sf"/>
</dbReference>
<gene>
    <name evidence="3" type="ORF">CHH61_24195</name>
</gene>
<dbReference type="PANTHER" id="PTHR30620:SF123">
    <property type="entry name" value="BETA-XYLOSIDASE"/>
    <property type="match status" value="1"/>
</dbReference>
<sequence length="86" mass="9625">MIQKYVKENTRLGIPVLFSEECPHGHQALDSTIFPTHIGSGASWNPQLQKMVSKHVANELHARGGHLGLVSTLDIVRDPRWGRTEE</sequence>
<dbReference type="SUPFAM" id="SSF51445">
    <property type="entry name" value="(Trans)glycosidases"/>
    <property type="match status" value="1"/>
</dbReference>
<evidence type="ECO:0000313" key="4">
    <source>
        <dbReference type="Proteomes" id="UP000216133"/>
    </source>
</evidence>
<dbReference type="RefSeq" id="WP_302467502.1">
    <property type="nucleotide sequence ID" value="NZ_NPBS01000497.1"/>
</dbReference>
<dbReference type="EMBL" id="NPBS01000497">
    <property type="protein sequence ID" value="PAF15501.1"/>
    <property type="molecule type" value="Genomic_DNA"/>
</dbReference>
<feature type="domain" description="Glycoside hydrolase family 3 N-terminal" evidence="2">
    <location>
        <begin position="3"/>
        <end position="86"/>
    </location>
</feature>
<keyword evidence="1" id="KW-0378">Hydrolase</keyword>
<feature type="non-terminal residue" evidence="3">
    <location>
        <position position="86"/>
    </location>
</feature>